<proteinExistence type="predicted"/>
<reference evidence="1 2" key="1">
    <citation type="journal article" date="2019" name="Emerg. Microbes Infect.">
        <title>Comprehensive subspecies identification of 175 nontuberculous mycobacteria species based on 7547 genomic profiles.</title>
        <authorList>
            <person name="Matsumoto Y."/>
            <person name="Kinjo T."/>
            <person name="Motooka D."/>
            <person name="Nabeya D."/>
            <person name="Jung N."/>
            <person name="Uechi K."/>
            <person name="Horii T."/>
            <person name="Iida T."/>
            <person name="Fujita J."/>
            <person name="Nakamura S."/>
        </authorList>
    </citation>
    <scope>NUCLEOTIDE SEQUENCE [LARGE SCALE GENOMIC DNA]</scope>
    <source>
        <strain evidence="1 2">JCM 30396</strain>
    </source>
</reference>
<gene>
    <name evidence="1" type="ORF">MHEL_59920</name>
</gene>
<sequence>MVEARGVDGGYDSSTVKYALMNKFRVPEPTTRRQIALGQSMRFELGVLPRSEGVITEEGHLTLTLPYLIPNRV</sequence>
<keyword evidence="2" id="KW-1185">Reference proteome</keyword>
<dbReference type="Proteomes" id="UP000467148">
    <property type="component" value="Chromosome"/>
</dbReference>
<organism evidence="1 2">
    <name type="scientific">Mycolicibacterium helvum</name>
    <dbReference type="NCBI Taxonomy" id="1534349"/>
    <lineage>
        <taxon>Bacteria</taxon>
        <taxon>Bacillati</taxon>
        <taxon>Actinomycetota</taxon>
        <taxon>Actinomycetes</taxon>
        <taxon>Mycobacteriales</taxon>
        <taxon>Mycobacteriaceae</taxon>
        <taxon>Mycolicibacterium</taxon>
    </lineage>
</organism>
<accession>A0A7I7TH94</accession>
<dbReference type="EMBL" id="AP022596">
    <property type="protein sequence ID" value="BBY67749.1"/>
    <property type="molecule type" value="Genomic_DNA"/>
</dbReference>
<evidence type="ECO:0000313" key="1">
    <source>
        <dbReference type="EMBL" id="BBY67749.1"/>
    </source>
</evidence>
<dbReference type="AlphaFoldDB" id="A0A7I7TH94"/>
<dbReference type="KEGG" id="mhev:MHEL_59920"/>
<protein>
    <submittedName>
        <fullName evidence="1">Uncharacterized protein</fullName>
    </submittedName>
</protein>
<name>A0A7I7TH94_9MYCO</name>
<evidence type="ECO:0000313" key="2">
    <source>
        <dbReference type="Proteomes" id="UP000467148"/>
    </source>
</evidence>